<protein>
    <submittedName>
        <fullName evidence="2">Uncharacterized protein</fullName>
    </submittedName>
</protein>
<evidence type="ECO:0000256" key="1">
    <source>
        <dbReference type="SAM" id="MobiDB-lite"/>
    </source>
</evidence>
<gene>
    <name evidence="2" type="ORF">FA15DRAFT_672549</name>
</gene>
<keyword evidence="3" id="KW-1185">Reference proteome</keyword>
<feature type="region of interest" description="Disordered" evidence="1">
    <location>
        <begin position="1"/>
        <end position="60"/>
    </location>
</feature>
<proteinExistence type="predicted"/>
<accession>A0A5C3KMA9</accession>
<sequence>MKNTPRNPNGELNAKGRAEKRIDSIKRKVKQETEKNKEKRNSKSIMSTTHRMDAENTERR</sequence>
<dbReference type="AlphaFoldDB" id="A0A5C3KMA9"/>
<feature type="compositionally biased region" description="Basic and acidic residues" evidence="1">
    <location>
        <begin position="14"/>
        <end position="41"/>
    </location>
</feature>
<reference evidence="2 3" key="1">
    <citation type="journal article" date="2019" name="Nat. Ecol. Evol.">
        <title>Megaphylogeny resolves global patterns of mushroom evolution.</title>
        <authorList>
            <person name="Varga T."/>
            <person name="Krizsan K."/>
            <person name="Foldi C."/>
            <person name="Dima B."/>
            <person name="Sanchez-Garcia M."/>
            <person name="Sanchez-Ramirez S."/>
            <person name="Szollosi G.J."/>
            <person name="Szarkandi J.G."/>
            <person name="Papp V."/>
            <person name="Albert L."/>
            <person name="Andreopoulos W."/>
            <person name="Angelini C."/>
            <person name="Antonin V."/>
            <person name="Barry K.W."/>
            <person name="Bougher N.L."/>
            <person name="Buchanan P."/>
            <person name="Buyck B."/>
            <person name="Bense V."/>
            <person name="Catcheside P."/>
            <person name="Chovatia M."/>
            <person name="Cooper J."/>
            <person name="Damon W."/>
            <person name="Desjardin D."/>
            <person name="Finy P."/>
            <person name="Geml J."/>
            <person name="Haridas S."/>
            <person name="Hughes K."/>
            <person name="Justo A."/>
            <person name="Karasinski D."/>
            <person name="Kautmanova I."/>
            <person name="Kiss B."/>
            <person name="Kocsube S."/>
            <person name="Kotiranta H."/>
            <person name="LaButti K.M."/>
            <person name="Lechner B.E."/>
            <person name="Liimatainen K."/>
            <person name="Lipzen A."/>
            <person name="Lukacs Z."/>
            <person name="Mihaltcheva S."/>
            <person name="Morgado L.N."/>
            <person name="Niskanen T."/>
            <person name="Noordeloos M.E."/>
            <person name="Ohm R.A."/>
            <person name="Ortiz-Santana B."/>
            <person name="Ovrebo C."/>
            <person name="Racz N."/>
            <person name="Riley R."/>
            <person name="Savchenko A."/>
            <person name="Shiryaev A."/>
            <person name="Soop K."/>
            <person name="Spirin V."/>
            <person name="Szebenyi C."/>
            <person name="Tomsovsky M."/>
            <person name="Tulloss R.E."/>
            <person name="Uehling J."/>
            <person name="Grigoriev I.V."/>
            <person name="Vagvolgyi C."/>
            <person name="Papp T."/>
            <person name="Martin F.M."/>
            <person name="Miettinen O."/>
            <person name="Hibbett D.S."/>
            <person name="Nagy L.G."/>
        </authorList>
    </citation>
    <scope>NUCLEOTIDE SEQUENCE [LARGE SCALE GENOMIC DNA]</scope>
    <source>
        <strain evidence="2 3">CBS 121175</strain>
    </source>
</reference>
<name>A0A5C3KMA9_COPMA</name>
<dbReference type="EMBL" id="ML210268">
    <property type="protein sequence ID" value="TFK21434.1"/>
    <property type="molecule type" value="Genomic_DNA"/>
</dbReference>
<evidence type="ECO:0000313" key="2">
    <source>
        <dbReference type="EMBL" id="TFK21434.1"/>
    </source>
</evidence>
<feature type="compositionally biased region" description="Basic and acidic residues" evidence="1">
    <location>
        <begin position="50"/>
        <end position="60"/>
    </location>
</feature>
<organism evidence="2 3">
    <name type="scientific">Coprinopsis marcescibilis</name>
    <name type="common">Agaric fungus</name>
    <name type="synonym">Psathyrella marcescibilis</name>
    <dbReference type="NCBI Taxonomy" id="230819"/>
    <lineage>
        <taxon>Eukaryota</taxon>
        <taxon>Fungi</taxon>
        <taxon>Dikarya</taxon>
        <taxon>Basidiomycota</taxon>
        <taxon>Agaricomycotina</taxon>
        <taxon>Agaricomycetes</taxon>
        <taxon>Agaricomycetidae</taxon>
        <taxon>Agaricales</taxon>
        <taxon>Agaricineae</taxon>
        <taxon>Psathyrellaceae</taxon>
        <taxon>Coprinopsis</taxon>
    </lineage>
</organism>
<evidence type="ECO:0000313" key="3">
    <source>
        <dbReference type="Proteomes" id="UP000307440"/>
    </source>
</evidence>
<dbReference type="Proteomes" id="UP000307440">
    <property type="component" value="Unassembled WGS sequence"/>
</dbReference>